<comment type="caution">
    <text evidence="1">The sequence shown here is derived from an EMBL/GenBank/DDBJ whole genome shotgun (WGS) entry which is preliminary data.</text>
</comment>
<name>A0A4R0YQI8_9GAMM</name>
<reference evidence="1 2" key="1">
    <citation type="submission" date="2019-02" db="EMBL/GenBank/DDBJ databases">
        <title>Dyella amyloliquefaciens sp. nov., isolated from forest soil.</title>
        <authorList>
            <person name="Gao Z.-H."/>
            <person name="Qiu L.-H."/>
        </authorList>
    </citation>
    <scope>NUCLEOTIDE SEQUENCE [LARGE SCALE GENOMIC DNA]</scope>
    <source>
        <strain evidence="1 2">KACC 12747</strain>
    </source>
</reference>
<dbReference type="Proteomes" id="UP000291822">
    <property type="component" value="Unassembled WGS sequence"/>
</dbReference>
<evidence type="ECO:0000313" key="2">
    <source>
        <dbReference type="Proteomes" id="UP000291822"/>
    </source>
</evidence>
<keyword evidence="2" id="KW-1185">Reference proteome</keyword>
<gene>
    <name evidence="1" type="ORF">EZM97_14780</name>
</gene>
<proteinExistence type="predicted"/>
<dbReference type="RefSeq" id="WP_131407939.1">
    <property type="nucleotide sequence ID" value="NZ_SJTG01000002.1"/>
</dbReference>
<sequence>MIAAIVVAKDEAQQKSLEEPMHAALNKHLGGDPAKLTNACLAPPFFDPIHSGLDKHGECEKVLPHVAYPNAWLLQRDGRCRIGSGGMSRQI</sequence>
<evidence type="ECO:0000313" key="1">
    <source>
        <dbReference type="EMBL" id="TCI10175.1"/>
    </source>
</evidence>
<protein>
    <submittedName>
        <fullName evidence="1">Uncharacterized protein</fullName>
    </submittedName>
</protein>
<organism evidence="1 2">
    <name type="scientific">Dyella soli</name>
    <dbReference type="NCBI Taxonomy" id="522319"/>
    <lineage>
        <taxon>Bacteria</taxon>
        <taxon>Pseudomonadati</taxon>
        <taxon>Pseudomonadota</taxon>
        <taxon>Gammaproteobacteria</taxon>
        <taxon>Lysobacterales</taxon>
        <taxon>Rhodanobacteraceae</taxon>
        <taxon>Dyella</taxon>
    </lineage>
</organism>
<dbReference type="AlphaFoldDB" id="A0A4R0YQI8"/>
<dbReference type="EMBL" id="SJTG01000002">
    <property type="protein sequence ID" value="TCI10175.1"/>
    <property type="molecule type" value="Genomic_DNA"/>
</dbReference>
<accession>A0A4R0YQI8</accession>